<reference evidence="2 3" key="1">
    <citation type="journal article" date="2016" name="Sci. Rep.">
        <title>The Dendrobium catenatum Lindl. genome sequence provides insights into polysaccharide synthase, floral development and adaptive evolution.</title>
        <authorList>
            <person name="Zhang G.Q."/>
            <person name="Xu Q."/>
            <person name="Bian C."/>
            <person name="Tsai W.C."/>
            <person name="Yeh C.M."/>
            <person name="Liu K.W."/>
            <person name="Yoshida K."/>
            <person name="Zhang L.S."/>
            <person name="Chang S.B."/>
            <person name="Chen F."/>
            <person name="Shi Y."/>
            <person name="Su Y.Y."/>
            <person name="Zhang Y.Q."/>
            <person name="Chen L.J."/>
            <person name="Yin Y."/>
            <person name="Lin M."/>
            <person name="Huang H."/>
            <person name="Deng H."/>
            <person name="Wang Z.W."/>
            <person name="Zhu S.L."/>
            <person name="Zhao X."/>
            <person name="Deng C."/>
            <person name="Niu S.C."/>
            <person name="Huang J."/>
            <person name="Wang M."/>
            <person name="Liu G.H."/>
            <person name="Yang H.J."/>
            <person name="Xiao X.J."/>
            <person name="Hsiao Y.Y."/>
            <person name="Wu W.L."/>
            <person name="Chen Y.Y."/>
            <person name="Mitsuda N."/>
            <person name="Ohme-Takagi M."/>
            <person name="Luo Y.B."/>
            <person name="Van de Peer Y."/>
            <person name="Liu Z.J."/>
        </authorList>
    </citation>
    <scope>NUCLEOTIDE SEQUENCE [LARGE SCALE GENOMIC DNA]</scope>
    <source>
        <tissue evidence="2">The whole plant</tissue>
    </source>
</reference>
<keyword evidence="1" id="KW-0812">Transmembrane</keyword>
<feature type="transmembrane region" description="Helical" evidence="1">
    <location>
        <begin position="30"/>
        <end position="51"/>
    </location>
</feature>
<keyword evidence="3" id="KW-1185">Reference proteome</keyword>
<dbReference type="Proteomes" id="UP000233837">
    <property type="component" value="Unassembled WGS sequence"/>
</dbReference>
<proteinExistence type="predicted"/>
<keyword evidence="1" id="KW-1133">Transmembrane helix</keyword>
<evidence type="ECO:0000313" key="2">
    <source>
        <dbReference type="EMBL" id="PKU66347.1"/>
    </source>
</evidence>
<name>A0A2I0VSG2_9ASPA</name>
<protein>
    <submittedName>
        <fullName evidence="2">Uncharacterized protein</fullName>
    </submittedName>
</protein>
<evidence type="ECO:0000313" key="3">
    <source>
        <dbReference type="Proteomes" id="UP000233837"/>
    </source>
</evidence>
<dbReference type="EMBL" id="KZ503277">
    <property type="protein sequence ID" value="PKU66347.1"/>
    <property type="molecule type" value="Genomic_DNA"/>
</dbReference>
<feature type="transmembrane region" description="Helical" evidence="1">
    <location>
        <begin position="58"/>
        <end position="80"/>
    </location>
</feature>
<sequence>MEENNSNGLSSGEAVLLGALASGVNAPTWAVLKITFMMLAICLIAMLSLAFISSDFIIVGHVILLVIIGAVLFVLLNGFLAQTGLVSVEQQIEEMGISQNDRHLKDKKKLALLGLQEAEARATRALKHELHLFSPLSTLYRKREKLLRNSSSTLPFKCSGEVPF</sequence>
<dbReference type="OrthoDB" id="1928656at2759"/>
<gene>
    <name evidence="2" type="ORF">MA16_Dca015252</name>
</gene>
<evidence type="ECO:0000256" key="1">
    <source>
        <dbReference type="SAM" id="Phobius"/>
    </source>
</evidence>
<reference evidence="2 3" key="2">
    <citation type="journal article" date="2017" name="Nature">
        <title>The Apostasia genome and the evolution of orchids.</title>
        <authorList>
            <person name="Zhang G.Q."/>
            <person name="Liu K.W."/>
            <person name="Li Z."/>
            <person name="Lohaus R."/>
            <person name="Hsiao Y.Y."/>
            <person name="Niu S.C."/>
            <person name="Wang J.Y."/>
            <person name="Lin Y.C."/>
            <person name="Xu Q."/>
            <person name="Chen L.J."/>
            <person name="Yoshida K."/>
            <person name="Fujiwara S."/>
            <person name="Wang Z.W."/>
            <person name="Zhang Y.Q."/>
            <person name="Mitsuda N."/>
            <person name="Wang M."/>
            <person name="Liu G.H."/>
            <person name="Pecoraro L."/>
            <person name="Huang H.X."/>
            <person name="Xiao X.J."/>
            <person name="Lin M."/>
            <person name="Wu X.Y."/>
            <person name="Wu W.L."/>
            <person name="Chen Y.Y."/>
            <person name="Chang S.B."/>
            <person name="Sakamoto S."/>
            <person name="Ohme-Takagi M."/>
            <person name="Yagi M."/>
            <person name="Zeng S.J."/>
            <person name="Shen C.Y."/>
            <person name="Yeh C.M."/>
            <person name="Luo Y.B."/>
            <person name="Tsai W.C."/>
            <person name="Van de Peer Y."/>
            <person name="Liu Z.J."/>
        </authorList>
    </citation>
    <scope>NUCLEOTIDE SEQUENCE [LARGE SCALE GENOMIC DNA]</scope>
    <source>
        <tissue evidence="2">The whole plant</tissue>
    </source>
</reference>
<accession>A0A2I0VSG2</accession>
<keyword evidence="1" id="KW-0472">Membrane</keyword>
<organism evidence="2 3">
    <name type="scientific">Dendrobium catenatum</name>
    <dbReference type="NCBI Taxonomy" id="906689"/>
    <lineage>
        <taxon>Eukaryota</taxon>
        <taxon>Viridiplantae</taxon>
        <taxon>Streptophyta</taxon>
        <taxon>Embryophyta</taxon>
        <taxon>Tracheophyta</taxon>
        <taxon>Spermatophyta</taxon>
        <taxon>Magnoliopsida</taxon>
        <taxon>Liliopsida</taxon>
        <taxon>Asparagales</taxon>
        <taxon>Orchidaceae</taxon>
        <taxon>Epidendroideae</taxon>
        <taxon>Malaxideae</taxon>
        <taxon>Dendrobiinae</taxon>
        <taxon>Dendrobium</taxon>
    </lineage>
</organism>
<dbReference type="AlphaFoldDB" id="A0A2I0VSG2"/>